<dbReference type="InterPro" id="IPR013324">
    <property type="entry name" value="RNA_pol_sigma_r3/r4-like"/>
</dbReference>
<dbReference type="SUPFAM" id="SSF88659">
    <property type="entry name" value="Sigma3 and sigma4 domains of RNA polymerase sigma factors"/>
    <property type="match status" value="1"/>
</dbReference>
<gene>
    <name evidence="3" type="ORF">A3H53_01345</name>
</gene>
<feature type="domain" description="HTH HARE-type" evidence="2">
    <location>
        <begin position="214"/>
        <end position="276"/>
    </location>
</feature>
<keyword evidence="1" id="KW-0804">Transcription</keyword>
<evidence type="ECO:0000259" key="2">
    <source>
        <dbReference type="PROSITE" id="PS51913"/>
    </source>
</evidence>
<dbReference type="Proteomes" id="UP000176479">
    <property type="component" value="Unassembled WGS sequence"/>
</dbReference>
<comment type="caution">
    <text evidence="3">The sequence shown here is derived from an EMBL/GenBank/DDBJ whole genome shotgun (WGS) entry which is preliminary data.</text>
</comment>
<accession>A0A1F6XZ87</accession>
<dbReference type="InterPro" id="IPR036388">
    <property type="entry name" value="WH-like_DNA-bd_sf"/>
</dbReference>
<dbReference type="Pfam" id="PF05066">
    <property type="entry name" value="HARE-HTH"/>
    <property type="match status" value="1"/>
</dbReference>
<dbReference type="PROSITE" id="PS51913">
    <property type="entry name" value="HTH_HARE"/>
    <property type="match status" value="1"/>
</dbReference>
<dbReference type="InterPro" id="IPR038087">
    <property type="entry name" value="RNAP_delta_N_dom_sf"/>
</dbReference>
<dbReference type="EMBL" id="MFVK01000022">
    <property type="protein sequence ID" value="OGI99413.1"/>
    <property type="molecule type" value="Genomic_DNA"/>
</dbReference>
<evidence type="ECO:0000313" key="4">
    <source>
        <dbReference type="Proteomes" id="UP000176479"/>
    </source>
</evidence>
<dbReference type="Pfam" id="PF04545">
    <property type="entry name" value="Sigma70_r4"/>
    <property type="match status" value="1"/>
</dbReference>
<reference evidence="3 4" key="1">
    <citation type="journal article" date="2016" name="Nat. Commun.">
        <title>Thousands of microbial genomes shed light on interconnected biogeochemical processes in an aquifer system.</title>
        <authorList>
            <person name="Anantharaman K."/>
            <person name="Brown C.T."/>
            <person name="Hug L.A."/>
            <person name="Sharon I."/>
            <person name="Castelle C.J."/>
            <person name="Probst A.J."/>
            <person name="Thomas B.C."/>
            <person name="Singh A."/>
            <person name="Wilkins M.J."/>
            <person name="Karaoz U."/>
            <person name="Brodie E.L."/>
            <person name="Williams K.H."/>
            <person name="Hubbard S.S."/>
            <person name="Banfield J.F."/>
        </authorList>
    </citation>
    <scope>NUCLEOTIDE SEQUENCE [LARGE SCALE GENOMIC DNA]</scope>
</reference>
<dbReference type="Gene3D" id="1.10.10.10">
    <property type="entry name" value="Winged helix-like DNA-binding domain superfamily/Winged helix DNA-binding domain"/>
    <property type="match status" value="1"/>
</dbReference>
<name>A0A1F6XZ87_9BACT</name>
<evidence type="ECO:0000313" key="3">
    <source>
        <dbReference type="EMBL" id="OGI99413.1"/>
    </source>
</evidence>
<dbReference type="InterPro" id="IPR000943">
    <property type="entry name" value="RNA_pol_sigma70"/>
</dbReference>
<dbReference type="AlphaFoldDB" id="A0A1F6XZ87"/>
<proteinExistence type="predicted"/>
<dbReference type="Gene3D" id="1.10.10.1250">
    <property type="entry name" value="RNA polymerase, subunit delta, N-terminal domain"/>
    <property type="match status" value="1"/>
</dbReference>
<sequence>MLGTPLKLRKVIDKSIGRLDDRSAKILINRYGLYGEDVKTLASLGSIYGLTRERVRQIEEYSLDSLREYIDKEEIETILSLIHDYLDKVGGLRREDLLVKDLWMLFGVGYEKEVFRSELRLIARVEEEPEVVPGNNYWHDIWHNDAKAHKLATSLVQYLLKFKEQDFMEFLELAAAKFKLPEVLVVNYLSASKRFGVGPYGDLGAKHWVRVHPKTVRDKSFLVLRKAGAPMHFKEIALLVNKLDKKQSHPATVHNELIKDPRFTLVGRGTYALKERLKK</sequence>
<dbReference type="InterPro" id="IPR007759">
    <property type="entry name" value="Asxl_HARE-HTH"/>
</dbReference>
<protein>
    <recommendedName>
        <fullName evidence="2">HTH HARE-type domain-containing protein</fullName>
    </recommendedName>
</protein>
<dbReference type="PRINTS" id="PR00046">
    <property type="entry name" value="SIGMA70FCT"/>
</dbReference>
<dbReference type="InterPro" id="IPR007630">
    <property type="entry name" value="RNA_pol_sigma70_r4"/>
</dbReference>
<evidence type="ECO:0000256" key="1">
    <source>
        <dbReference type="ARBA" id="ARBA00023163"/>
    </source>
</evidence>
<dbReference type="GO" id="GO:0003700">
    <property type="term" value="F:DNA-binding transcription factor activity"/>
    <property type="evidence" value="ECO:0007669"/>
    <property type="project" value="InterPro"/>
</dbReference>
<organism evidence="3 4">
    <name type="scientific">Candidatus Nomurabacteria bacterium RIFCSPLOWO2_02_FULL_40_10</name>
    <dbReference type="NCBI Taxonomy" id="1801786"/>
    <lineage>
        <taxon>Bacteria</taxon>
        <taxon>Candidatus Nomuraibacteriota</taxon>
    </lineage>
</organism>
<dbReference type="GO" id="GO:0006352">
    <property type="term" value="P:DNA-templated transcription initiation"/>
    <property type="evidence" value="ECO:0007669"/>
    <property type="project" value="InterPro"/>
</dbReference>